<dbReference type="STRING" id="1515612.SKP52_22150"/>
<evidence type="ECO:0000313" key="11">
    <source>
        <dbReference type="EMBL" id="AJA11280.1"/>
    </source>
</evidence>
<reference evidence="11 12" key="1">
    <citation type="journal article" date="2015" name="Int. J. Syst. Evol. Microbiol.">
        <title>Description of Sphingopyxis fribergensis sp. nov. - a soil bacterium with the ability to degrade styrene and phenylacetic acid.</title>
        <authorList>
            <person name="Oelschlagel M."/>
            <person name="Ruckert C."/>
            <person name="Kalinowski J."/>
            <person name="Schmidt G."/>
            <person name="Schlomann M."/>
            <person name="Tischler D."/>
        </authorList>
    </citation>
    <scope>NUCLEOTIDE SEQUENCE [LARGE SCALE GENOMIC DNA]</scope>
    <source>
        <strain evidence="11 12">Kp5.2</strain>
    </source>
</reference>
<feature type="transmembrane region" description="Helical" evidence="9">
    <location>
        <begin position="100"/>
        <end position="124"/>
    </location>
</feature>
<dbReference type="EMBL" id="CP009122">
    <property type="protein sequence ID" value="AJA11280.1"/>
    <property type="molecule type" value="Genomic_DNA"/>
</dbReference>
<evidence type="ECO:0000256" key="5">
    <source>
        <dbReference type="ARBA" id="ARBA00022692"/>
    </source>
</evidence>
<organism evidence="11 12">
    <name type="scientific">Sphingopyxis fribergensis</name>
    <dbReference type="NCBI Taxonomy" id="1515612"/>
    <lineage>
        <taxon>Bacteria</taxon>
        <taxon>Pseudomonadati</taxon>
        <taxon>Pseudomonadota</taxon>
        <taxon>Alphaproteobacteria</taxon>
        <taxon>Sphingomonadales</taxon>
        <taxon>Sphingomonadaceae</taxon>
        <taxon>Sphingopyxis</taxon>
    </lineage>
</organism>
<keyword evidence="5 9" id="KW-0812">Transmembrane</keyword>
<evidence type="ECO:0000256" key="9">
    <source>
        <dbReference type="SAM" id="Phobius"/>
    </source>
</evidence>
<keyword evidence="6 9" id="KW-1133">Transmembrane helix</keyword>
<dbReference type="GO" id="GO:0016780">
    <property type="term" value="F:phosphotransferase activity, for other substituted phosphate groups"/>
    <property type="evidence" value="ECO:0007669"/>
    <property type="project" value="TreeGrafter"/>
</dbReference>
<name>A0A0A7PMN4_9SPHN</name>
<dbReference type="AlphaFoldDB" id="A0A0A7PMN4"/>
<keyword evidence="4 11" id="KW-0808">Transferase</keyword>
<gene>
    <name evidence="11" type="ORF">SKP52_22150</name>
</gene>
<dbReference type="InterPro" id="IPR003362">
    <property type="entry name" value="Bact_transf"/>
</dbReference>
<dbReference type="PANTHER" id="PTHR30576">
    <property type="entry name" value="COLANIC BIOSYNTHESIS UDP-GLUCOSE LIPID CARRIER TRANSFERASE"/>
    <property type="match status" value="1"/>
</dbReference>
<feature type="domain" description="Bacterial sugar transferase" evidence="10">
    <location>
        <begin position="99"/>
        <end position="289"/>
    </location>
</feature>
<keyword evidence="3" id="KW-1003">Cell membrane</keyword>
<dbReference type="HOGENOM" id="CLU_024920_1_0_5"/>
<comment type="subcellular location">
    <subcellularLocation>
        <location evidence="1">Cell membrane</location>
    </subcellularLocation>
</comment>
<evidence type="ECO:0000256" key="3">
    <source>
        <dbReference type="ARBA" id="ARBA00022475"/>
    </source>
</evidence>
<protein>
    <submittedName>
        <fullName evidence="11">Undecaprenyl-phosphategalactosephosphotransferase</fullName>
    </submittedName>
</protein>
<dbReference type="KEGG" id="sphk:SKP52_22150"/>
<dbReference type="Pfam" id="PF02397">
    <property type="entry name" value="Bac_transf"/>
    <property type="match status" value="1"/>
</dbReference>
<evidence type="ECO:0000256" key="7">
    <source>
        <dbReference type="ARBA" id="ARBA00023136"/>
    </source>
</evidence>
<evidence type="ECO:0000256" key="4">
    <source>
        <dbReference type="ARBA" id="ARBA00022679"/>
    </source>
</evidence>
<keyword evidence="7 9" id="KW-0472">Membrane</keyword>
<comment type="similarity">
    <text evidence="2">Belongs to the bacterial sugar transferase family.</text>
</comment>
<evidence type="ECO:0000256" key="1">
    <source>
        <dbReference type="ARBA" id="ARBA00004236"/>
    </source>
</evidence>
<dbReference type="PANTHER" id="PTHR30576:SF4">
    <property type="entry name" value="UNDECAPRENYL-PHOSPHATE GALACTOSE PHOSPHOTRANSFERASE"/>
    <property type="match status" value="1"/>
</dbReference>
<evidence type="ECO:0000256" key="6">
    <source>
        <dbReference type="ARBA" id="ARBA00022989"/>
    </source>
</evidence>
<keyword evidence="8" id="KW-0270">Exopolysaccharide synthesis</keyword>
<evidence type="ECO:0000313" key="12">
    <source>
        <dbReference type="Proteomes" id="UP000030907"/>
    </source>
</evidence>
<proteinExistence type="inferred from homology"/>
<dbReference type="GO" id="GO:0000271">
    <property type="term" value="P:polysaccharide biosynthetic process"/>
    <property type="evidence" value="ECO:0007669"/>
    <property type="project" value="UniProtKB-KW"/>
</dbReference>
<dbReference type="Proteomes" id="UP000030907">
    <property type="component" value="Chromosome"/>
</dbReference>
<accession>A0A0A7PMN4</accession>
<keyword evidence="12" id="KW-1185">Reference proteome</keyword>
<evidence type="ECO:0000256" key="8">
    <source>
        <dbReference type="ARBA" id="ARBA00023169"/>
    </source>
</evidence>
<dbReference type="GO" id="GO:0005886">
    <property type="term" value="C:plasma membrane"/>
    <property type="evidence" value="ECO:0007669"/>
    <property type="project" value="UniProtKB-SubCell"/>
</dbReference>
<sequence length="295" mass="32643">MLQCKKILTSGLLAIEFGKSIEEMFGKKKRAGSGLKHSVIFDRGSFMSLDSPMSIANLPRSSVEQFGDSVLGALHHPNAANSVDMGLWDRDEAEDAIIRLFDFAISLFAIVLFLPLLLVIFFIIKATDKGPALFVQQRIGKDGKTFPCMKFRSMAADAEQRLATLLATDENAAREWAADQKLRNDPRITAIGGVLRKTSLDELPQLFNILAGQMSVVGPRPIVAGEVPRYGRSFEYYCAVRPGLTGLWQISGRNDTTYDERVALDVRYVQTRNLHSNIEICARTIPAILGARGCY</sequence>
<evidence type="ECO:0000256" key="2">
    <source>
        <dbReference type="ARBA" id="ARBA00006464"/>
    </source>
</evidence>
<evidence type="ECO:0000259" key="10">
    <source>
        <dbReference type="Pfam" id="PF02397"/>
    </source>
</evidence>